<feature type="transmembrane region" description="Helical" evidence="16">
    <location>
        <begin position="6"/>
        <end position="26"/>
    </location>
</feature>
<evidence type="ECO:0000256" key="16">
    <source>
        <dbReference type="RuleBase" id="RU366012"/>
    </source>
</evidence>
<keyword evidence="16" id="KW-0997">Cell inner membrane</keyword>
<dbReference type="InterPro" id="IPR018212">
    <property type="entry name" value="Na/solute_symporter_CS"/>
</dbReference>
<dbReference type="PANTHER" id="PTHR48086">
    <property type="entry name" value="SODIUM/PROLINE SYMPORTER-RELATED"/>
    <property type="match status" value="1"/>
</dbReference>
<evidence type="ECO:0000256" key="4">
    <source>
        <dbReference type="ARBA" id="ARBA00022475"/>
    </source>
</evidence>
<keyword evidence="7 16" id="KW-1133">Transmembrane helix</keyword>
<evidence type="ECO:0000256" key="10">
    <source>
        <dbReference type="ARBA" id="ARBA00023136"/>
    </source>
</evidence>
<feature type="transmembrane region" description="Helical" evidence="16">
    <location>
        <begin position="127"/>
        <end position="152"/>
    </location>
</feature>
<dbReference type="GO" id="GO:0031402">
    <property type="term" value="F:sodium ion binding"/>
    <property type="evidence" value="ECO:0007669"/>
    <property type="project" value="UniProtKB-UniRule"/>
</dbReference>
<evidence type="ECO:0000256" key="5">
    <source>
        <dbReference type="ARBA" id="ARBA00022692"/>
    </source>
</evidence>
<keyword evidence="6 16" id="KW-0769">Symport</keyword>
<reference evidence="17 18" key="1">
    <citation type="submission" date="2016-03" db="EMBL/GenBank/DDBJ databases">
        <title>Acinetobacter genomospecies 28 strain ANC 4149.</title>
        <authorList>
            <person name="Radolfova-Krizova L."/>
            <person name="Nemec A."/>
        </authorList>
    </citation>
    <scope>NUCLEOTIDE SEQUENCE [LARGE SCALE GENOMIC DNA]</scope>
    <source>
        <strain evidence="17 18">ANC 4149</strain>
    </source>
</reference>
<evidence type="ECO:0000256" key="6">
    <source>
        <dbReference type="ARBA" id="ARBA00022847"/>
    </source>
</evidence>
<dbReference type="InterPro" id="IPR038377">
    <property type="entry name" value="Na/Glc_symporter_sf"/>
</dbReference>
<evidence type="ECO:0000256" key="11">
    <source>
        <dbReference type="ARBA" id="ARBA00023201"/>
    </source>
</evidence>
<keyword evidence="4" id="KW-1003">Cell membrane</keyword>
<proteinExistence type="inferred from homology"/>
<feature type="transmembrane region" description="Helical" evidence="16">
    <location>
        <begin position="398"/>
        <end position="419"/>
    </location>
</feature>
<keyword evidence="18" id="KW-1185">Reference proteome</keyword>
<feature type="transmembrane region" description="Helical" evidence="16">
    <location>
        <begin position="457"/>
        <end position="475"/>
    </location>
</feature>
<keyword evidence="3 16" id="KW-0813">Transport</keyword>
<dbReference type="GO" id="GO:0005886">
    <property type="term" value="C:plasma membrane"/>
    <property type="evidence" value="ECO:0007669"/>
    <property type="project" value="UniProtKB-SubCell"/>
</dbReference>
<protein>
    <recommendedName>
        <fullName evidence="13 16">Sodium/proline symporter</fullName>
    </recommendedName>
    <alternativeName>
        <fullName evidence="14 16">Proline permease</fullName>
    </alternativeName>
</protein>
<feature type="transmembrane region" description="Helical" evidence="16">
    <location>
        <begin position="276"/>
        <end position="297"/>
    </location>
</feature>
<dbReference type="CDD" id="cd11475">
    <property type="entry name" value="SLC5sbd_PutP"/>
    <property type="match status" value="1"/>
</dbReference>
<keyword evidence="8 16" id="KW-0915">Sodium</keyword>
<dbReference type="InterPro" id="IPR050277">
    <property type="entry name" value="Sodium:Solute_Symporter"/>
</dbReference>
<feature type="transmembrane region" description="Helical" evidence="16">
    <location>
        <begin position="164"/>
        <end position="184"/>
    </location>
</feature>
<sequence length="504" mass="54649">MSQMNPTLVTFIFYIVAMIGIGLYAYKATTNFDDYILGGRSLGSVVTALSAGASDMSGWLLMGLPGAIYLSGLSEAWIAIGLIIGAWLNWLLVAGRLRVHTEIQHNALTLPDYFTSRFGDTKKILRIISAFVILIFFAIYCASGMVAGARLFESLFGWNYTSALWIGAIATISYVCIGGFLAISWTDTFQAGLMIFALLLAPIMTYMAIGDNLEQVTAVVESVRPLANHMVSDLGTVAILSSMAWGLGYFGQPHILVRFMAADSVKSIPAARKIGMTWMILCLGGAVAVGYFGIAYFEVHPEFAAAVSANPETVFMELTKILFNPWIAGIVLAAILAAVMSTLSCQLLVCSSTLTEDLYKAFVRKNASQKELVWVGRLMVILIAVLAIFLALNPQSKVLGLVAYAWAGFGAAFGPLIILSLFWKRMTLSGAISGMIVGAVTVILWKNMMADTGIYEIIPGFILSLISIVIFSLISKAPSKEVIARFDQANALYEKEMQELRAKK</sequence>
<dbReference type="Pfam" id="PF00474">
    <property type="entry name" value="SSF"/>
    <property type="match status" value="1"/>
</dbReference>
<dbReference type="PROSITE" id="PS50283">
    <property type="entry name" value="NA_SOLUT_SYMP_3"/>
    <property type="match status" value="1"/>
</dbReference>
<feature type="transmembrane region" description="Helical" evidence="16">
    <location>
        <begin position="326"/>
        <end position="351"/>
    </location>
</feature>
<dbReference type="NCBIfam" id="TIGR00813">
    <property type="entry name" value="sss"/>
    <property type="match status" value="1"/>
</dbReference>
<dbReference type="GO" id="GO:0015193">
    <property type="term" value="F:L-proline transmembrane transporter activity"/>
    <property type="evidence" value="ECO:0007669"/>
    <property type="project" value="TreeGrafter"/>
</dbReference>
<evidence type="ECO:0000256" key="14">
    <source>
        <dbReference type="ARBA" id="ARBA00082709"/>
    </source>
</evidence>
<feature type="transmembrane region" description="Helical" evidence="16">
    <location>
        <begin position="76"/>
        <end position="94"/>
    </location>
</feature>
<dbReference type="PROSITE" id="PS00457">
    <property type="entry name" value="NA_SOLUT_SYMP_2"/>
    <property type="match status" value="1"/>
</dbReference>
<feature type="transmembrane region" description="Helical" evidence="16">
    <location>
        <begin position="372"/>
        <end position="392"/>
    </location>
</feature>
<evidence type="ECO:0000256" key="12">
    <source>
        <dbReference type="ARBA" id="ARBA00033708"/>
    </source>
</evidence>
<comment type="similarity">
    <text evidence="2 15">Belongs to the sodium:solute symporter (SSF) (TC 2.A.21) family.</text>
</comment>
<dbReference type="PANTHER" id="PTHR48086:SF3">
    <property type="entry name" value="SODIUM_PROLINE SYMPORTER"/>
    <property type="match status" value="1"/>
</dbReference>
<evidence type="ECO:0000256" key="3">
    <source>
        <dbReference type="ARBA" id="ARBA00022448"/>
    </source>
</evidence>
<feature type="transmembrane region" description="Helical" evidence="16">
    <location>
        <begin position="229"/>
        <end position="250"/>
    </location>
</feature>
<dbReference type="Gene3D" id="1.20.1730.10">
    <property type="entry name" value="Sodium/glucose cotransporter"/>
    <property type="match status" value="1"/>
</dbReference>
<comment type="subcellular location">
    <subcellularLocation>
        <location evidence="16">Cell inner membrane</location>
        <topology evidence="16">Multi-pass membrane protein</topology>
    </subcellularLocation>
    <subcellularLocation>
        <location evidence="1">Cell membrane</location>
        <topology evidence="1">Multi-pass membrane protein</topology>
    </subcellularLocation>
</comment>
<evidence type="ECO:0000256" key="9">
    <source>
        <dbReference type="ARBA" id="ARBA00023065"/>
    </source>
</evidence>
<dbReference type="PROSITE" id="PS00456">
    <property type="entry name" value="NA_SOLUT_SYMP_1"/>
    <property type="match status" value="1"/>
</dbReference>
<dbReference type="InterPro" id="IPR001734">
    <property type="entry name" value="Na/solute_symporter"/>
</dbReference>
<dbReference type="EMBL" id="LUAW01000015">
    <property type="protein sequence ID" value="KYQ72411.1"/>
    <property type="molecule type" value="Genomic_DNA"/>
</dbReference>
<name>A0A151Y2Y8_9GAMM</name>
<organism evidence="17 18">
    <name type="scientific">Acinetobacter pragensis</name>
    <dbReference type="NCBI Taxonomy" id="1806892"/>
    <lineage>
        <taxon>Bacteria</taxon>
        <taxon>Pseudomonadati</taxon>
        <taxon>Pseudomonadota</taxon>
        <taxon>Gammaproteobacteria</taxon>
        <taxon>Moraxellales</taxon>
        <taxon>Moraxellaceae</taxon>
        <taxon>Acinetobacter</taxon>
    </lineage>
</organism>
<comment type="catalytic activity">
    <reaction evidence="12">
        <text>L-proline(in) + Na(+)(in) = L-proline(out) + Na(+)(out)</text>
        <dbReference type="Rhea" id="RHEA:28967"/>
        <dbReference type="ChEBI" id="CHEBI:29101"/>
        <dbReference type="ChEBI" id="CHEBI:60039"/>
    </reaction>
</comment>
<evidence type="ECO:0000313" key="18">
    <source>
        <dbReference type="Proteomes" id="UP000076276"/>
    </source>
</evidence>
<keyword evidence="16" id="KW-0029">Amino-acid transport</keyword>
<feature type="transmembrane region" description="Helical" evidence="16">
    <location>
        <begin position="426"/>
        <end position="445"/>
    </location>
</feature>
<gene>
    <name evidence="17" type="ORF">AZH43_09545</name>
</gene>
<comment type="caution">
    <text evidence="17">The sequence shown here is derived from an EMBL/GenBank/DDBJ whole genome shotgun (WGS) entry which is preliminary data.</text>
</comment>
<evidence type="ECO:0000256" key="8">
    <source>
        <dbReference type="ARBA" id="ARBA00023053"/>
    </source>
</evidence>
<keyword evidence="5 16" id="KW-0812">Transmembrane</keyword>
<dbReference type="NCBIfam" id="TIGR02121">
    <property type="entry name" value="Na_Pro_sym"/>
    <property type="match status" value="1"/>
</dbReference>
<dbReference type="Proteomes" id="UP000076276">
    <property type="component" value="Unassembled WGS sequence"/>
</dbReference>
<keyword evidence="9 16" id="KW-0406">Ion transport</keyword>
<evidence type="ECO:0000256" key="7">
    <source>
        <dbReference type="ARBA" id="ARBA00022989"/>
    </source>
</evidence>
<comment type="function">
    <text evidence="16">Catalyzes the sodium-dependent uptake of extracellular L-proline.</text>
</comment>
<dbReference type="InterPro" id="IPR011851">
    <property type="entry name" value="Na/Pro_symporter"/>
</dbReference>
<dbReference type="AlphaFoldDB" id="A0A151Y2Y8"/>
<evidence type="ECO:0000256" key="15">
    <source>
        <dbReference type="RuleBase" id="RU362091"/>
    </source>
</evidence>
<dbReference type="GO" id="GO:0015824">
    <property type="term" value="P:proline transport"/>
    <property type="evidence" value="ECO:0007669"/>
    <property type="project" value="UniProtKB-UniRule"/>
</dbReference>
<keyword evidence="10 16" id="KW-0472">Membrane</keyword>
<evidence type="ECO:0000256" key="13">
    <source>
        <dbReference type="ARBA" id="ARBA00067214"/>
    </source>
</evidence>
<feature type="transmembrane region" description="Helical" evidence="16">
    <location>
        <begin position="191"/>
        <end position="209"/>
    </location>
</feature>
<evidence type="ECO:0000256" key="2">
    <source>
        <dbReference type="ARBA" id="ARBA00006434"/>
    </source>
</evidence>
<evidence type="ECO:0000256" key="1">
    <source>
        <dbReference type="ARBA" id="ARBA00004651"/>
    </source>
</evidence>
<keyword evidence="11 16" id="KW-0739">Sodium transport</keyword>
<dbReference type="OrthoDB" id="9789704at2"/>
<evidence type="ECO:0000313" key="17">
    <source>
        <dbReference type="EMBL" id="KYQ72411.1"/>
    </source>
</evidence>
<dbReference type="GO" id="GO:0005298">
    <property type="term" value="F:proline:sodium symporter activity"/>
    <property type="evidence" value="ECO:0007669"/>
    <property type="project" value="UniProtKB-UniRule"/>
</dbReference>
<dbReference type="FunFam" id="1.20.1730.10:FF:000002">
    <property type="entry name" value="Sodium/proline symporter"/>
    <property type="match status" value="1"/>
</dbReference>
<dbReference type="RefSeq" id="WP_067667729.1">
    <property type="nucleotide sequence ID" value="NZ_CBCSIK010000010.1"/>
</dbReference>
<dbReference type="STRING" id="1806892.AZH43_09545"/>
<accession>A0A151Y2Y8</accession>